<dbReference type="AlphaFoldDB" id="A0A8X7TM31"/>
<proteinExistence type="predicted"/>
<dbReference type="PANTHER" id="PTHR31286:SF178">
    <property type="entry name" value="DUF4283 DOMAIN-CONTAINING PROTEIN"/>
    <property type="match status" value="1"/>
</dbReference>
<gene>
    <name evidence="4" type="ORF">Bca52824_085794</name>
</gene>
<evidence type="ECO:0008006" key="6">
    <source>
        <dbReference type="Google" id="ProtNLM"/>
    </source>
</evidence>
<dbReference type="OrthoDB" id="1051641at2759"/>
<evidence type="ECO:0000313" key="5">
    <source>
        <dbReference type="Proteomes" id="UP000886595"/>
    </source>
</evidence>
<feature type="domain" description="DUF4283" evidence="2">
    <location>
        <begin position="33"/>
        <end position="110"/>
    </location>
</feature>
<dbReference type="InterPro" id="IPR025836">
    <property type="entry name" value="Zn_knuckle_CX2CX4HX4C"/>
</dbReference>
<accession>A0A8X7TM31</accession>
<dbReference type="EMBL" id="JAAMPC010000017">
    <property type="protein sequence ID" value="KAG2246166.1"/>
    <property type="molecule type" value="Genomic_DNA"/>
</dbReference>
<organism evidence="4 5">
    <name type="scientific">Brassica carinata</name>
    <name type="common">Ethiopian mustard</name>
    <name type="synonym">Abyssinian cabbage</name>
    <dbReference type="NCBI Taxonomy" id="52824"/>
    <lineage>
        <taxon>Eukaryota</taxon>
        <taxon>Viridiplantae</taxon>
        <taxon>Streptophyta</taxon>
        <taxon>Embryophyta</taxon>
        <taxon>Tracheophyta</taxon>
        <taxon>Spermatophyta</taxon>
        <taxon>Magnoliopsida</taxon>
        <taxon>eudicotyledons</taxon>
        <taxon>Gunneridae</taxon>
        <taxon>Pentapetalae</taxon>
        <taxon>rosids</taxon>
        <taxon>malvids</taxon>
        <taxon>Brassicales</taxon>
        <taxon>Brassicaceae</taxon>
        <taxon>Brassiceae</taxon>
        <taxon>Brassica</taxon>
    </lineage>
</organism>
<sequence length="478" mass="54389">MADNLQKAINALSLHDEEPVDLPDSPRFHVFDENVTSLLGRLLNPDCQAMDKMIEEMPKTWRVADRVRGIALSRDKFKFIFEREEDLLTVLKDRPWSYNNWTMLLDRWIPSPPANFLTTVDVWIRIRKIPVNHYRLETMEFLASKVGRVLEIAYDPKASQKEDYIRAQVRLEIAHPAIAIKPLNLPKGGRVVIEFEYEKLRKRCFHCQRLTHERPSCPFLKIKGPLATSAETERPSRTHEKPGGSQAVSRQQPLLIEHPSVPPGFAPLFPEMPTEERNMALQYISHSDPTERQARILRVQQSLQPGFVEAGSKAPRITHDINKGKGHVFNFQEQDRPVKRVALSRDRHVFLEADIKLGRGRSVSPSADQDASSSSSSRRPTGFKAGTFTSGLATGAPVYTNKKNRKPQRWKRNNDRTLAAQSRSLCINPNGNKVVEHREDSTELNGQKASKRKAPMNVGEHSSKSSNPPPPNLRWLPI</sequence>
<dbReference type="InterPro" id="IPR040256">
    <property type="entry name" value="At4g02000-like"/>
</dbReference>
<feature type="region of interest" description="Disordered" evidence="1">
    <location>
        <begin position="227"/>
        <end position="249"/>
    </location>
</feature>
<feature type="region of interest" description="Disordered" evidence="1">
    <location>
        <begin position="360"/>
        <end position="478"/>
    </location>
</feature>
<dbReference type="Pfam" id="PF14111">
    <property type="entry name" value="DUF4283"/>
    <property type="match status" value="1"/>
</dbReference>
<feature type="compositionally biased region" description="Basic residues" evidence="1">
    <location>
        <begin position="402"/>
        <end position="411"/>
    </location>
</feature>
<dbReference type="PANTHER" id="PTHR31286">
    <property type="entry name" value="GLYCINE-RICH CELL WALL STRUCTURAL PROTEIN 1.8-LIKE"/>
    <property type="match status" value="1"/>
</dbReference>
<dbReference type="Pfam" id="PF14392">
    <property type="entry name" value="zf-CCHC_4"/>
    <property type="match status" value="1"/>
</dbReference>
<evidence type="ECO:0000256" key="1">
    <source>
        <dbReference type="SAM" id="MobiDB-lite"/>
    </source>
</evidence>
<keyword evidence="5" id="KW-1185">Reference proteome</keyword>
<feature type="domain" description="Zinc knuckle CX2CX4HX4C" evidence="3">
    <location>
        <begin position="173"/>
        <end position="218"/>
    </location>
</feature>
<dbReference type="InterPro" id="IPR025558">
    <property type="entry name" value="DUF4283"/>
</dbReference>
<feature type="compositionally biased region" description="Low complexity" evidence="1">
    <location>
        <begin position="362"/>
        <end position="380"/>
    </location>
</feature>
<feature type="compositionally biased region" description="Basic and acidic residues" evidence="1">
    <location>
        <begin position="231"/>
        <end position="242"/>
    </location>
</feature>
<reference evidence="4 5" key="1">
    <citation type="submission" date="2020-02" db="EMBL/GenBank/DDBJ databases">
        <authorList>
            <person name="Ma Q."/>
            <person name="Huang Y."/>
            <person name="Song X."/>
            <person name="Pei D."/>
        </authorList>
    </citation>
    <scope>NUCLEOTIDE SEQUENCE [LARGE SCALE GENOMIC DNA]</scope>
    <source>
        <strain evidence="4">Sxm20200214</strain>
        <tissue evidence="4">Leaf</tissue>
    </source>
</reference>
<evidence type="ECO:0000313" key="4">
    <source>
        <dbReference type="EMBL" id="KAG2246166.1"/>
    </source>
</evidence>
<comment type="caution">
    <text evidence="4">The sequence shown here is derived from an EMBL/GenBank/DDBJ whole genome shotgun (WGS) entry which is preliminary data.</text>
</comment>
<protein>
    <recommendedName>
        <fullName evidence="6">DUF4283 domain-containing protein</fullName>
    </recommendedName>
</protein>
<feature type="compositionally biased region" description="Polar residues" evidence="1">
    <location>
        <begin position="419"/>
        <end position="431"/>
    </location>
</feature>
<evidence type="ECO:0000259" key="3">
    <source>
        <dbReference type="Pfam" id="PF14392"/>
    </source>
</evidence>
<evidence type="ECO:0000259" key="2">
    <source>
        <dbReference type="Pfam" id="PF14111"/>
    </source>
</evidence>
<name>A0A8X7TM31_BRACI</name>
<dbReference type="Proteomes" id="UP000886595">
    <property type="component" value="Unassembled WGS sequence"/>
</dbReference>